<comment type="caution">
    <text evidence="2">Lacks conserved residue(s) required for the propagation of feature annotation.</text>
</comment>
<dbReference type="GO" id="GO:0006260">
    <property type="term" value="P:DNA replication"/>
    <property type="evidence" value="ECO:0007669"/>
    <property type="project" value="InterPro"/>
</dbReference>
<dbReference type="GO" id="GO:0003697">
    <property type="term" value="F:single-stranded DNA binding"/>
    <property type="evidence" value="ECO:0007669"/>
    <property type="project" value="UniProtKB-UniRule"/>
</dbReference>
<reference evidence="4" key="1">
    <citation type="submission" date="2020-09" db="EMBL/GenBank/DDBJ databases">
        <title>Taishania pollutisoli gen. nov., sp. nov., Isolated from Tetrabromobisphenol A-Contaminated Soil.</title>
        <authorList>
            <person name="Chen Q."/>
        </authorList>
    </citation>
    <scope>NUCLEOTIDE SEQUENCE</scope>
    <source>
        <strain evidence="4">CZZ-1</strain>
    </source>
</reference>
<accession>A0A8J6TTA7</accession>
<evidence type="ECO:0000313" key="4">
    <source>
        <dbReference type="EMBL" id="MBC9812564.1"/>
    </source>
</evidence>
<keyword evidence="5" id="KW-1185">Reference proteome</keyword>
<dbReference type="HAMAP" id="MF_00984">
    <property type="entry name" value="SSB"/>
    <property type="match status" value="1"/>
</dbReference>
<sequence length="114" mass="12801">MNTLRNKVSLIGRLGAQPEYVTTENGRALARFSLAVNSGYKDKSGKWVDDTQWHNINAWGKTADLVKRLLSKGQEVVVEGKLVNRSFETKAGEKRYATNVEMNEFLVLSPKSDK</sequence>
<comment type="subunit">
    <text evidence="2">Homotetramer.</text>
</comment>
<dbReference type="RefSeq" id="WP_163489945.1">
    <property type="nucleotide sequence ID" value="NZ_JACVEL010000004.1"/>
</dbReference>
<dbReference type="GO" id="GO:0009295">
    <property type="term" value="C:nucleoid"/>
    <property type="evidence" value="ECO:0007669"/>
    <property type="project" value="TreeGrafter"/>
</dbReference>
<dbReference type="PROSITE" id="PS50935">
    <property type="entry name" value="SSB"/>
    <property type="match status" value="1"/>
</dbReference>
<dbReference type="PANTHER" id="PTHR10302:SF0">
    <property type="entry name" value="SINGLE-STRANDED DNA-BINDING PROTEIN, MITOCHONDRIAL"/>
    <property type="match status" value="1"/>
</dbReference>
<dbReference type="Proteomes" id="UP000652681">
    <property type="component" value="Unassembled WGS sequence"/>
</dbReference>
<evidence type="ECO:0000313" key="5">
    <source>
        <dbReference type="Proteomes" id="UP000652681"/>
    </source>
</evidence>
<dbReference type="Pfam" id="PF00436">
    <property type="entry name" value="SSB"/>
    <property type="match status" value="1"/>
</dbReference>
<dbReference type="PIRSF" id="PIRSF002070">
    <property type="entry name" value="SSB"/>
    <property type="match status" value="1"/>
</dbReference>
<dbReference type="InterPro" id="IPR000424">
    <property type="entry name" value="Primosome_PriB/ssb"/>
</dbReference>
<evidence type="ECO:0000256" key="3">
    <source>
        <dbReference type="PIRNR" id="PIRNR002070"/>
    </source>
</evidence>
<dbReference type="InterPro" id="IPR011344">
    <property type="entry name" value="ssDNA-bd"/>
</dbReference>
<evidence type="ECO:0000256" key="1">
    <source>
        <dbReference type="ARBA" id="ARBA00023125"/>
    </source>
</evidence>
<name>A0A8J6TTA7_9FLAO</name>
<dbReference type="SUPFAM" id="SSF50249">
    <property type="entry name" value="Nucleic acid-binding proteins"/>
    <property type="match status" value="1"/>
</dbReference>
<dbReference type="CDD" id="cd04496">
    <property type="entry name" value="SSB_OBF"/>
    <property type="match status" value="1"/>
</dbReference>
<dbReference type="NCBIfam" id="TIGR00621">
    <property type="entry name" value="ssb"/>
    <property type="match status" value="1"/>
</dbReference>
<evidence type="ECO:0000256" key="2">
    <source>
        <dbReference type="HAMAP-Rule" id="MF_00984"/>
    </source>
</evidence>
<comment type="caution">
    <text evidence="4">The sequence shown here is derived from an EMBL/GenBank/DDBJ whole genome shotgun (WGS) entry which is preliminary data.</text>
</comment>
<dbReference type="Gene3D" id="2.40.50.140">
    <property type="entry name" value="Nucleic acid-binding proteins"/>
    <property type="match status" value="1"/>
</dbReference>
<organism evidence="4 5">
    <name type="scientific">Taishania pollutisoli</name>
    <dbReference type="NCBI Taxonomy" id="2766479"/>
    <lineage>
        <taxon>Bacteria</taxon>
        <taxon>Pseudomonadati</taxon>
        <taxon>Bacteroidota</taxon>
        <taxon>Flavobacteriia</taxon>
        <taxon>Flavobacteriales</taxon>
        <taxon>Crocinitomicaceae</taxon>
        <taxon>Taishania</taxon>
    </lineage>
</organism>
<keyword evidence="1 2" id="KW-0238">DNA-binding</keyword>
<proteinExistence type="inferred from homology"/>
<dbReference type="EMBL" id="JACVEL010000004">
    <property type="protein sequence ID" value="MBC9812564.1"/>
    <property type="molecule type" value="Genomic_DNA"/>
</dbReference>
<protein>
    <recommendedName>
        <fullName evidence="2 3">Single-stranded DNA-binding protein</fullName>
        <shortName evidence="2">SSB</shortName>
    </recommendedName>
</protein>
<dbReference type="AlphaFoldDB" id="A0A8J6TTA7"/>
<gene>
    <name evidence="4" type="primary">ssb</name>
    <name evidence="4" type="ORF">H9Y05_08790</name>
</gene>
<dbReference type="InterPro" id="IPR012340">
    <property type="entry name" value="NA-bd_OB-fold"/>
</dbReference>
<dbReference type="PANTHER" id="PTHR10302">
    <property type="entry name" value="SINGLE-STRANDED DNA-BINDING PROTEIN"/>
    <property type="match status" value="1"/>
</dbReference>